<keyword evidence="1" id="KW-0378">Hydrolase</keyword>
<reference evidence="1" key="1">
    <citation type="submission" date="2023-10" db="EMBL/GenBank/DDBJ databases">
        <title>Amphibacter perezi, gen. nov., sp. nov. a novel taxa of the family Comamonadaceae, class Betaproteobacteria isolated from the skin microbiota of Pelophylax perezi from different populations.</title>
        <authorList>
            <person name="Costa S."/>
            <person name="Proenca D.N."/>
            <person name="Lopes I."/>
            <person name="Morais P.V."/>
        </authorList>
    </citation>
    <scope>NUCLEOTIDE SEQUENCE</scope>
    <source>
        <strain evidence="1">SL12-8</strain>
    </source>
</reference>
<evidence type="ECO:0000313" key="1">
    <source>
        <dbReference type="EMBL" id="MEJ7136844.1"/>
    </source>
</evidence>
<gene>
    <name evidence="1" type="ORF">RV045_00170</name>
</gene>
<organism evidence="1 2">
    <name type="scientific">Amphibiibacter pelophylacis</name>
    <dbReference type="NCBI Taxonomy" id="1799477"/>
    <lineage>
        <taxon>Bacteria</taxon>
        <taxon>Pseudomonadati</taxon>
        <taxon>Pseudomonadota</taxon>
        <taxon>Betaproteobacteria</taxon>
        <taxon>Burkholderiales</taxon>
        <taxon>Sphaerotilaceae</taxon>
        <taxon>Amphibiibacter</taxon>
    </lineage>
</organism>
<name>A0ACC6NY08_9BURK</name>
<evidence type="ECO:0000313" key="2">
    <source>
        <dbReference type="Proteomes" id="UP001364695"/>
    </source>
</evidence>
<comment type="caution">
    <text evidence="1">The sequence shown here is derived from an EMBL/GenBank/DDBJ whole genome shotgun (WGS) entry which is preliminary data.</text>
</comment>
<proteinExistence type="predicted"/>
<sequence>MQLRVLGCSGSIASGSHTSTFLLDDDILIDAGTGVGGLTVDEMARIDHIFITHSHLDHVVSIGFLADTVMRLRQRASRPPVRVHALPETLDALRRHVFNGVIWPDFSALPSPRQPTLAFEPLQTGDIIALGDRRIEALPAEHSVPAVGYAVSPADEPGRVWAYTGDTGPCPALWQRLNELDVAALIAETAFSDDDALLARISGHHCPATLLAGLGELRQPTTVHLTHIKPGEHAAVLRSLGLACQQMGQHNSPQAGLRSSEAPLFAPCQGGHHRLQPLQQGQQLNWERPAIFALPEQALRCAV</sequence>
<dbReference type="EMBL" id="JAWDIE010000001">
    <property type="protein sequence ID" value="MEJ7136844.1"/>
    <property type="molecule type" value="Genomic_DNA"/>
</dbReference>
<accession>A0ACC6NY08</accession>
<keyword evidence="2" id="KW-1185">Reference proteome</keyword>
<protein>
    <submittedName>
        <fullName evidence="1">3',5'-cyclic-nucleotide phosphodiesterase</fullName>
        <ecNumber evidence="1">3.1.4.17</ecNumber>
    </submittedName>
</protein>
<dbReference type="Proteomes" id="UP001364695">
    <property type="component" value="Unassembled WGS sequence"/>
</dbReference>
<dbReference type="EC" id="3.1.4.17" evidence="1"/>